<evidence type="ECO:0000256" key="4">
    <source>
        <dbReference type="ARBA" id="ARBA00022741"/>
    </source>
</evidence>
<dbReference type="GO" id="GO:0005886">
    <property type="term" value="C:plasma membrane"/>
    <property type="evidence" value="ECO:0007669"/>
    <property type="project" value="TreeGrafter"/>
</dbReference>
<protein>
    <recommendedName>
        <fullName evidence="7">Diacylglycerol kinase</fullName>
        <shortName evidence="7">DAG kinase</shortName>
        <ecNumber evidence="7">2.7.1.107</ecNumber>
    </recommendedName>
</protein>
<evidence type="ECO:0000256" key="6">
    <source>
        <dbReference type="ARBA" id="ARBA00022840"/>
    </source>
</evidence>
<dbReference type="InterPro" id="IPR016064">
    <property type="entry name" value="NAD/diacylglycerol_kinase_sf"/>
</dbReference>
<dbReference type="Pfam" id="PF23578">
    <property type="entry name" value="DGKI"/>
    <property type="match status" value="1"/>
</dbReference>
<feature type="compositionally biased region" description="Basic and acidic residues" evidence="8">
    <location>
        <begin position="27"/>
        <end position="38"/>
    </location>
</feature>
<proteinExistence type="inferred from homology"/>
<dbReference type="EC" id="2.7.1.107" evidence="7"/>
<feature type="domain" description="DAGKc" evidence="9">
    <location>
        <begin position="497"/>
        <end position="634"/>
    </location>
</feature>
<dbReference type="InterPro" id="IPR037607">
    <property type="entry name" value="DGK"/>
</dbReference>
<dbReference type="EMBL" id="JH712074">
    <property type="protein sequence ID" value="EJD76463.1"/>
    <property type="molecule type" value="Genomic_DNA"/>
</dbReference>
<dbReference type="InterPro" id="IPR001206">
    <property type="entry name" value="Diacylglycerol_kinase_cat_dom"/>
</dbReference>
<dbReference type="PANTHER" id="PTHR11255:SF80">
    <property type="entry name" value="EYE-SPECIFIC DIACYLGLYCEROL KINASE"/>
    <property type="match status" value="1"/>
</dbReference>
<dbReference type="Gene3D" id="2.60.200.40">
    <property type="match status" value="1"/>
</dbReference>
<evidence type="ECO:0000259" key="9">
    <source>
        <dbReference type="PROSITE" id="PS50146"/>
    </source>
</evidence>
<keyword evidence="6 7" id="KW-0067">ATP-binding</keyword>
<name>A0A1S0ULM5_LOALO</name>
<dbReference type="InterPro" id="IPR056383">
    <property type="entry name" value="DGKI-like_dom"/>
</dbReference>
<dbReference type="Pfam" id="PF00609">
    <property type="entry name" value="DAGK_acc"/>
    <property type="match status" value="1"/>
</dbReference>
<feature type="compositionally biased region" description="Low complexity" evidence="8">
    <location>
        <begin position="55"/>
        <end position="71"/>
    </location>
</feature>
<evidence type="ECO:0000313" key="10">
    <source>
        <dbReference type="EMBL" id="EJD76463.1"/>
    </source>
</evidence>
<dbReference type="OMA" id="CTPNLMR"/>
<dbReference type="CDD" id="cd20802">
    <property type="entry name" value="C1_DGK_typeIV_rpt1"/>
    <property type="match status" value="1"/>
</dbReference>
<feature type="compositionally biased region" description="Low complexity" evidence="8">
    <location>
        <begin position="851"/>
        <end position="862"/>
    </location>
</feature>
<dbReference type="GeneID" id="9945398"/>
<keyword evidence="3 7" id="KW-0808">Transferase</keyword>
<dbReference type="InterPro" id="IPR000756">
    <property type="entry name" value="Diacylglycerol_kin_accessory"/>
</dbReference>
<dbReference type="GO" id="GO:0004143">
    <property type="term" value="F:ATP-dependent diacylglycerol kinase activity"/>
    <property type="evidence" value="ECO:0007669"/>
    <property type="project" value="UniProtKB-EC"/>
</dbReference>
<dbReference type="GO" id="GO:0007200">
    <property type="term" value="P:phospholipase C-activating G protein-coupled receptor signaling pathway"/>
    <property type="evidence" value="ECO:0007669"/>
    <property type="project" value="InterPro"/>
</dbReference>
<dbReference type="KEGG" id="loa:LOAG_16592"/>
<keyword evidence="5 7" id="KW-0418">Kinase</keyword>
<dbReference type="CDD" id="cd20855">
    <property type="entry name" value="C1_DGK_typeIV_rpt2"/>
    <property type="match status" value="1"/>
</dbReference>
<dbReference type="FunFam" id="2.60.200.40:FF:000012">
    <property type="entry name" value="Diacylglycerol kinase"/>
    <property type="match status" value="1"/>
</dbReference>
<dbReference type="InParanoid" id="A0A1S0ULM5"/>
<dbReference type="CTD" id="9945398"/>
<dbReference type="RefSeq" id="XP_020307258.1">
    <property type="nucleotide sequence ID" value="XM_020449243.1"/>
</dbReference>
<feature type="region of interest" description="Disordered" evidence="8">
    <location>
        <begin position="1"/>
        <end position="83"/>
    </location>
</feature>
<dbReference type="OrthoDB" id="242257at2759"/>
<dbReference type="SMART" id="SM00046">
    <property type="entry name" value="DAGKc"/>
    <property type="match status" value="1"/>
</dbReference>
<dbReference type="SUPFAM" id="SSF111331">
    <property type="entry name" value="NAD kinase/diacylglycerol kinase-like"/>
    <property type="match status" value="1"/>
</dbReference>
<dbReference type="SMART" id="SM00045">
    <property type="entry name" value="DAGKa"/>
    <property type="match status" value="1"/>
</dbReference>
<comment type="similarity">
    <text evidence="2 7">Belongs to the eukaryotic diacylglycerol kinase family.</text>
</comment>
<organism evidence="10">
    <name type="scientific">Loa loa</name>
    <name type="common">Eye worm</name>
    <name type="synonym">Filaria loa</name>
    <dbReference type="NCBI Taxonomy" id="7209"/>
    <lineage>
        <taxon>Eukaryota</taxon>
        <taxon>Metazoa</taxon>
        <taxon>Ecdysozoa</taxon>
        <taxon>Nematoda</taxon>
        <taxon>Chromadorea</taxon>
        <taxon>Rhabditida</taxon>
        <taxon>Spirurina</taxon>
        <taxon>Spiruromorpha</taxon>
        <taxon>Filarioidea</taxon>
        <taxon>Onchocercidae</taxon>
        <taxon>Loa</taxon>
    </lineage>
</organism>
<dbReference type="GO" id="GO:0005524">
    <property type="term" value="F:ATP binding"/>
    <property type="evidence" value="ECO:0007669"/>
    <property type="project" value="UniProtKB-KW"/>
</dbReference>
<dbReference type="FunCoup" id="A0A1S0ULM5">
    <property type="interactions" value="661"/>
</dbReference>
<reference evidence="10" key="1">
    <citation type="submission" date="2012-04" db="EMBL/GenBank/DDBJ databases">
        <title>The Genome Sequence of Loa loa.</title>
        <authorList>
            <consortium name="The Broad Institute Genome Sequencing Platform"/>
            <consortium name="Broad Institute Genome Sequencing Center for Infectious Disease"/>
            <person name="Nutman T.B."/>
            <person name="Fink D.L."/>
            <person name="Russ C."/>
            <person name="Young S."/>
            <person name="Zeng Q."/>
            <person name="Gargeya S."/>
            <person name="Alvarado L."/>
            <person name="Berlin A."/>
            <person name="Chapman S.B."/>
            <person name="Chen Z."/>
            <person name="Freedman E."/>
            <person name="Gellesch M."/>
            <person name="Goldberg J."/>
            <person name="Griggs A."/>
            <person name="Gujja S."/>
            <person name="Heilman E.R."/>
            <person name="Heiman D."/>
            <person name="Howarth C."/>
            <person name="Mehta T."/>
            <person name="Neiman D."/>
            <person name="Pearson M."/>
            <person name="Roberts A."/>
            <person name="Saif S."/>
            <person name="Shea T."/>
            <person name="Shenoy N."/>
            <person name="Sisk P."/>
            <person name="Stolte C."/>
            <person name="Sykes S."/>
            <person name="White J."/>
            <person name="Yandava C."/>
            <person name="Haas B."/>
            <person name="Henn M.R."/>
            <person name="Nusbaum C."/>
            <person name="Birren B."/>
        </authorList>
    </citation>
    <scope>NUCLEOTIDE SEQUENCE [LARGE SCALE GENOMIC DNA]</scope>
</reference>
<keyword evidence="4 7" id="KW-0547">Nucleotide-binding</keyword>
<feature type="region of interest" description="Disordered" evidence="8">
    <location>
        <begin position="839"/>
        <end position="864"/>
    </location>
</feature>
<sequence length="1021" mass="115971">MEEHRYPTSYVISGHISRRPSGGTFEAEGREVDSHSATDRSPTNSLQVIEKSKSLTDSSSKTSLSRTYYSTDNTNNLPPLRTEKKPLLIRTEAIDLSGISPNNNNTSSHNYSTNTNSRIKHDVRPHLLVSFFTRHFEKMHKRMTKRPLGSSLSFDLDERQRMQVLQRARDSKDISILSLPANVRYPNSLQTGLNCFHCLIDASLRERKFNRLENEIRLWSNSNISSIDCTDSKQNNSQKLNTNCKPSLHDSTRVINKRALAKSTVAKRLVDVHSSQLYGIPSTLCKHRTKNYWFDLKIHADEHIWIPSSGPSTMASSSRDTECYVGERDCRKIGEKRSCAACHIVVHTACLPILRQLYVKCKITYYEESAVKKQIASSSGVMEESLSGHHWLHKWKQEGRCLRCGKSFQQKIFHDKEVIAITCSWCKRSYHNKVECFSSQCFEKSCDRGDLKEVIMPPTWIQCSNQIQTRKRKKVAKRRKRRLFRIRPVPLDDGTWLPSQPLLVFVNPKSGGNKGSKLLHTFCWLLNPRQVFDITAMKGPEFGLGVFKKVASSLRLLVCGGDGTVGWILSTLDRMNWAKYPPIGIVPLGTGNDLARCLGWGGSFSDEPLAELLNAVVHETSITYLDRWNINVKTNLQMSNIQADEIDKAAQSVLTLTVMNNYYSIGADAHVALQFHHSRSANPQMLNSRLKNRIAYGGLGTIDLFKRTWKLLHEYITLECDGIDLTSKIKEFKFHCILFLNITYYAGGTVPWSSDDEEKYRSSSCDGKLEVLGFTTAALAALQMGGKGERIAQCSHARITTSRAIPMQVDGEPCLLAPSTIEITFHSQVPMLRREKKSNYMPGNLKKQQKLSKQQRSNSSSQMPLTPIDYLLPVLLTTSIEYNANRDNLERLKVTAIEIGKIHVEAETELDIVRQKIEKLIASCSDLNMGSNSEWRFLDYVRSAEEGVFRVHRYQEQFMTLSDICCLEECIMVLNNVLVRRMHSSDEASNQMKENIADHDICVKDDTLHVTFQCDTHEAHL</sequence>
<dbReference type="Gene3D" id="3.40.50.10330">
    <property type="entry name" value="Probable inorganic polyphosphate/atp-NAD kinase, domain 1"/>
    <property type="match status" value="1"/>
</dbReference>
<evidence type="ECO:0000256" key="5">
    <source>
        <dbReference type="ARBA" id="ARBA00022777"/>
    </source>
</evidence>
<dbReference type="PANTHER" id="PTHR11255">
    <property type="entry name" value="DIACYLGLYCEROL KINASE"/>
    <property type="match status" value="1"/>
</dbReference>
<evidence type="ECO:0000256" key="8">
    <source>
        <dbReference type="SAM" id="MobiDB-lite"/>
    </source>
</evidence>
<dbReference type="InterPro" id="IPR017438">
    <property type="entry name" value="ATP-NAD_kinase_N"/>
</dbReference>
<feature type="region of interest" description="Disordered" evidence="8">
    <location>
        <begin position="98"/>
        <end position="117"/>
    </location>
</feature>
<dbReference type="PROSITE" id="PS50146">
    <property type="entry name" value="DAGK"/>
    <property type="match status" value="1"/>
</dbReference>
<accession>A0A1S0ULM5</accession>
<dbReference type="Pfam" id="PF00781">
    <property type="entry name" value="DAGK_cat"/>
    <property type="match status" value="1"/>
</dbReference>
<evidence type="ECO:0000256" key="7">
    <source>
        <dbReference type="RuleBase" id="RU361128"/>
    </source>
</evidence>
<evidence type="ECO:0000256" key="1">
    <source>
        <dbReference type="ARBA" id="ARBA00001383"/>
    </source>
</evidence>
<evidence type="ECO:0000256" key="2">
    <source>
        <dbReference type="ARBA" id="ARBA00009280"/>
    </source>
</evidence>
<feature type="compositionally biased region" description="Low complexity" evidence="8">
    <location>
        <begin position="100"/>
        <end position="117"/>
    </location>
</feature>
<comment type="catalytic activity">
    <reaction evidence="1 7">
        <text>a 1,2-diacyl-sn-glycerol + ATP = a 1,2-diacyl-sn-glycero-3-phosphate + ADP + H(+)</text>
        <dbReference type="Rhea" id="RHEA:10272"/>
        <dbReference type="ChEBI" id="CHEBI:15378"/>
        <dbReference type="ChEBI" id="CHEBI:17815"/>
        <dbReference type="ChEBI" id="CHEBI:30616"/>
        <dbReference type="ChEBI" id="CHEBI:58608"/>
        <dbReference type="ChEBI" id="CHEBI:456216"/>
        <dbReference type="EC" id="2.7.1.107"/>
    </reaction>
</comment>
<dbReference type="AlphaFoldDB" id="A0A1S0ULM5"/>
<evidence type="ECO:0000256" key="3">
    <source>
        <dbReference type="ARBA" id="ARBA00022679"/>
    </source>
</evidence>
<gene>
    <name evidence="10" type="ORF">LOAG_16592</name>
</gene>